<organism evidence="1 2">
    <name type="scientific">Thermobacillus xylanilyticus</name>
    <dbReference type="NCBI Taxonomy" id="76633"/>
    <lineage>
        <taxon>Bacteria</taxon>
        <taxon>Bacillati</taxon>
        <taxon>Bacillota</taxon>
        <taxon>Bacilli</taxon>
        <taxon>Bacillales</taxon>
        <taxon>Paenibacillaceae</taxon>
        <taxon>Thermobacillus</taxon>
    </lineage>
</organism>
<evidence type="ECO:0000313" key="2">
    <source>
        <dbReference type="Proteomes" id="UP000681526"/>
    </source>
</evidence>
<comment type="caution">
    <text evidence="1">The sequence shown here is derived from an EMBL/GenBank/DDBJ whole genome shotgun (WGS) entry which is preliminary data.</text>
</comment>
<keyword evidence="2" id="KW-1185">Reference proteome</keyword>
<dbReference type="Proteomes" id="UP000681526">
    <property type="component" value="Unassembled WGS sequence"/>
</dbReference>
<gene>
    <name evidence="1" type="primary">txxe 1087</name>
    <name evidence="1" type="ORF">TXXE_08055</name>
</gene>
<protein>
    <submittedName>
        <fullName evidence="1">Uncharacterized protein</fullName>
    </submittedName>
</protein>
<name>A0ABN7RX86_THEXY</name>
<reference evidence="1 2" key="1">
    <citation type="submission" date="2021-04" db="EMBL/GenBank/DDBJ databases">
        <authorList>
            <person name="Rakotoarivonina H."/>
        </authorList>
    </citation>
    <scope>NUCLEOTIDE SEQUENCE [LARGE SCALE GENOMIC DNA]</scope>
    <source>
        <strain evidence="1 2">XE</strain>
    </source>
</reference>
<accession>A0ABN7RX86</accession>
<proteinExistence type="predicted"/>
<dbReference type="EMBL" id="CAJRAY010000038">
    <property type="protein sequence ID" value="CAG5084704.1"/>
    <property type="molecule type" value="Genomic_DNA"/>
</dbReference>
<sequence length="42" mass="4465">MPHPSSPGRRGKAASGKYRRPINIAAALGMTVTQNIIGQYTP</sequence>
<evidence type="ECO:0000313" key="1">
    <source>
        <dbReference type="EMBL" id="CAG5084704.1"/>
    </source>
</evidence>